<sequence length="108" mass="11285">MKKTLPALAALALLAACSSNDDAAPAPEENGTEMLDVTNEAMNVPEAPVTMNVPEATATNLTDEPEPTVDEREQIQADADATGMTSRVNRDEDTAPAANQSGTVSEEK</sequence>
<gene>
    <name evidence="3" type="ORF">ACFSC3_04275</name>
</gene>
<proteinExistence type="predicted"/>
<keyword evidence="2" id="KW-0732">Signal</keyword>
<dbReference type="PROSITE" id="PS51257">
    <property type="entry name" value="PROKAR_LIPOPROTEIN"/>
    <property type="match status" value="1"/>
</dbReference>
<name>A0ABW4N9D0_9SPHN</name>
<evidence type="ECO:0000256" key="2">
    <source>
        <dbReference type="SAM" id="SignalP"/>
    </source>
</evidence>
<reference evidence="4" key="1">
    <citation type="journal article" date="2019" name="Int. J. Syst. Evol. Microbiol.">
        <title>The Global Catalogue of Microorganisms (GCM) 10K type strain sequencing project: providing services to taxonomists for standard genome sequencing and annotation.</title>
        <authorList>
            <consortium name="The Broad Institute Genomics Platform"/>
            <consortium name="The Broad Institute Genome Sequencing Center for Infectious Disease"/>
            <person name="Wu L."/>
            <person name="Ma J."/>
        </authorList>
    </citation>
    <scope>NUCLEOTIDE SEQUENCE [LARGE SCALE GENOMIC DNA]</scope>
    <source>
        <strain evidence="4">Q85</strain>
    </source>
</reference>
<organism evidence="3 4">
    <name type="scientific">Sphingomonas floccifaciens</name>
    <dbReference type="NCBI Taxonomy" id="1844115"/>
    <lineage>
        <taxon>Bacteria</taxon>
        <taxon>Pseudomonadati</taxon>
        <taxon>Pseudomonadota</taxon>
        <taxon>Alphaproteobacteria</taxon>
        <taxon>Sphingomonadales</taxon>
        <taxon>Sphingomonadaceae</taxon>
        <taxon>Sphingomonas</taxon>
    </lineage>
</organism>
<feature type="chain" id="PRO_5047383791" description="Secreted protein" evidence="2">
    <location>
        <begin position="24"/>
        <end position="108"/>
    </location>
</feature>
<feature type="region of interest" description="Disordered" evidence="1">
    <location>
        <begin position="20"/>
        <end position="42"/>
    </location>
</feature>
<feature type="region of interest" description="Disordered" evidence="1">
    <location>
        <begin position="56"/>
        <end position="108"/>
    </location>
</feature>
<evidence type="ECO:0008006" key="5">
    <source>
        <dbReference type="Google" id="ProtNLM"/>
    </source>
</evidence>
<dbReference type="RefSeq" id="WP_380939082.1">
    <property type="nucleotide sequence ID" value="NZ_JBHUFC010000002.1"/>
</dbReference>
<dbReference type="Proteomes" id="UP001597283">
    <property type="component" value="Unassembled WGS sequence"/>
</dbReference>
<evidence type="ECO:0000256" key="1">
    <source>
        <dbReference type="SAM" id="MobiDB-lite"/>
    </source>
</evidence>
<accession>A0ABW4N9D0</accession>
<dbReference type="EMBL" id="JBHUFC010000002">
    <property type="protein sequence ID" value="MFD1786783.1"/>
    <property type="molecule type" value="Genomic_DNA"/>
</dbReference>
<comment type="caution">
    <text evidence="3">The sequence shown here is derived from an EMBL/GenBank/DDBJ whole genome shotgun (WGS) entry which is preliminary data.</text>
</comment>
<feature type="signal peptide" evidence="2">
    <location>
        <begin position="1"/>
        <end position="23"/>
    </location>
</feature>
<keyword evidence="4" id="KW-1185">Reference proteome</keyword>
<feature type="compositionally biased region" description="Polar residues" evidence="1">
    <location>
        <begin position="97"/>
        <end position="108"/>
    </location>
</feature>
<evidence type="ECO:0000313" key="3">
    <source>
        <dbReference type="EMBL" id="MFD1786783.1"/>
    </source>
</evidence>
<protein>
    <recommendedName>
        <fullName evidence="5">Secreted protein</fullName>
    </recommendedName>
</protein>
<evidence type="ECO:0000313" key="4">
    <source>
        <dbReference type="Proteomes" id="UP001597283"/>
    </source>
</evidence>